<proteinExistence type="predicted"/>
<dbReference type="SUPFAM" id="SSF55729">
    <property type="entry name" value="Acyl-CoA N-acyltransferases (Nat)"/>
    <property type="match status" value="1"/>
</dbReference>
<keyword evidence="3" id="KW-1185">Reference proteome</keyword>
<dbReference type="GO" id="GO:0016747">
    <property type="term" value="F:acyltransferase activity, transferring groups other than amino-acyl groups"/>
    <property type="evidence" value="ECO:0007669"/>
    <property type="project" value="InterPro"/>
</dbReference>
<dbReference type="RefSeq" id="WP_212696127.1">
    <property type="nucleotide sequence ID" value="NZ_CP058649.1"/>
</dbReference>
<evidence type="ECO:0000313" key="3">
    <source>
        <dbReference type="Proteomes" id="UP000683246"/>
    </source>
</evidence>
<reference evidence="2" key="1">
    <citation type="submission" date="2020-07" db="EMBL/GenBank/DDBJ databases">
        <title>Vallitalea pronyensis genome.</title>
        <authorList>
            <person name="Postec A."/>
        </authorList>
    </citation>
    <scope>NUCLEOTIDE SEQUENCE</scope>
    <source>
        <strain evidence="2">FatNI3</strain>
    </source>
</reference>
<dbReference type="EMBL" id="CP058649">
    <property type="protein sequence ID" value="QUI25422.1"/>
    <property type="molecule type" value="Genomic_DNA"/>
</dbReference>
<evidence type="ECO:0000259" key="1">
    <source>
        <dbReference type="PROSITE" id="PS51186"/>
    </source>
</evidence>
<dbReference type="Pfam" id="PF13302">
    <property type="entry name" value="Acetyltransf_3"/>
    <property type="match status" value="1"/>
</dbReference>
<dbReference type="KEGG" id="vpy:HZI73_25380"/>
<dbReference type="AlphaFoldDB" id="A0A8J8SJF3"/>
<protein>
    <submittedName>
        <fullName evidence="2">GNAT family N-acetyltransferase</fullName>
    </submittedName>
</protein>
<sequence length="185" mass="21972">MLIETKRLKVRTFKLEDWQDLQEYVSQKSVMTYERDWDTSDASCQEKVKYFSEGDTMWAVELKDIGKMIGHVYFGQVQPKDFMEWTIGYIFNPKFYGNGYATEAAKAVMQYGFDELGVHRVFAKCNPDNTPSWKLLERLSMEREGCSMKRVCFIKDEKGQPIWWDEYQYAILQEEWPVFSCTVHK</sequence>
<dbReference type="Proteomes" id="UP000683246">
    <property type="component" value="Chromosome"/>
</dbReference>
<dbReference type="Gene3D" id="3.40.630.30">
    <property type="match status" value="1"/>
</dbReference>
<organism evidence="2 3">
    <name type="scientific">Vallitalea pronyensis</name>
    <dbReference type="NCBI Taxonomy" id="1348613"/>
    <lineage>
        <taxon>Bacteria</taxon>
        <taxon>Bacillati</taxon>
        <taxon>Bacillota</taxon>
        <taxon>Clostridia</taxon>
        <taxon>Lachnospirales</taxon>
        <taxon>Vallitaleaceae</taxon>
        <taxon>Vallitalea</taxon>
    </lineage>
</organism>
<dbReference type="InterPro" id="IPR000182">
    <property type="entry name" value="GNAT_dom"/>
</dbReference>
<name>A0A8J8SJF3_9FIRM</name>
<dbReference type="PANTHER" id="PTHR43792:SF5">
    <property type="entry name" value="RIBOSOMAL-PROTEIN-SERINE ACETYLTRANSFERASE"/>
    <property type="match status" value="1"/>
</dbReference>
<feature type="domain" description="N-acetyltransferase" evidence="1">
    <location>
        <begin position="8"/>
        <end position="174"/>
    </location>
</feature>
<dbReference type="PANTHER" id="PTHR43792">
    <property type="entry name" value="GNAT FAMILY, PUTATIVE (AFU_ORTHOLOGUE AFUA_3G00765)-RELATED-RELATED"/>
    <property type="match status" value="1"/>
</dbReference>
<gene>
    <name evidence="2" type="ORF">HZI73_25380</name>
</gene>
<dbReference type="InterPro" id="IPR051531">
    <property type="entry name" value="N-acetyltransferase"/>
</dbReference>
<dbReference type="InterPro" id="IPR016181">
    <property type="entry name" value="Acyl_CoA_acyltransferase"/>
</dbReference>
<dbReference type="PROSITE" id="PS51186">
    <property type="entry name" value="GNAT"/>
    <property type="match status" value="1"/>
</dbReference>
<accession>A0A8J8SJF3</accession>
<evidence type="ECO:0000313" key="2">
    <source>
        <dbReference type="EMBL" id="QUI25422.1"/>
    </source>
</evidence>